<protein>
    <submittedName>
        <fullName evidence="3">Uncharacterized protein</fullName>
    </submittedName>
</protein>
<feature type="region of interest" description="Disordered" evidence="1">
    <location>
        <begin position="108"/>
        <end position="187"/>
    </location>
</feature>
<organism evidence="3 4">
    <name type="scientific">Schizophyllum amplum</name>
    <dbReference type="NCBI Taxonomy" id="97359"/>
    <lineage>
        <taxon>Eukaryota</taxon>
        <taxon>Fungi</taxon>
        <taxon>Dikarya</taxon>
        <taxon>Basidiomycota</taxon>
        <taxon>Agaricomycotina</taxon>
        <taxon>Agaricomycetes</taxon>
        <taxon>Agaricomycetidae</taxon>
        <taxon>Agaricales</taxon>
        <taxon>Schizophyllaceae</taxon>
        <taxon>Schizophyllum</taxon>
    </lineage>
</organism>
<proteinExistence type="predicted"/>
<reference evidence="3 4" key="1">
    <citation type="journal article" date="2019" name="New Phytol.">
        <title>Comparative genomics reveals unique wood-decay strategies and fruiting body development in the Schizophyllaceae.</title>
        <authorList>
            <person name="Almasi E."/>
            <person name="Sahu N."/>
            <person name="Krizsan K."/>
            <person name="Balint B."/>
            <person name="Kovacs G.M."/>
            <person name="Kiss B."/>
            <person name="Cseklye J."/>
            <person name="Drula E."/>
            <person name="Henrissat B."/>
            <person name="Nagy I."/>
            <person name="Chovatia M."/>
            <person name="Adam C."/>
            <person name="LaButti K."/>
            <person name="Lipzen A."/>
            <person name="Riley R."/>
            <person name="Grigoriev I.V."/>
            <person name="Nagy L.G."/>
        </authorList>
    </citation>
    <scope>NUCLEOTIDE SEQUENCE [LARGE SCALE GENOMIC DNA]</scope>
    <source>
        <strain evidence="3 4">NL-1724</strain>
    </source>
</reference>
<reference evidence="3" key="2">
    <citation type="submission" date="2019-06" db="EMBL/GenBank/DDBJ databases">
        <authorList>
            <consortium name="DOE Joint Genome Institute"/>
            <person name="Ahrendt S.R."/>
            <person name="Cantor M.N."/>
            <person name="Hua S.X."/>
        </authorList>
    </citation>
    <scope>NUCLEOTIDE SEQUENCE</scope>
    <source>
        <strain evidence="3">NL-1724</strain>
    </source>
</reference>
<dbReference type="EMBL" id="VDMD01000030">
    <property type="protein sequence ID" value="TRM59153.1"/>
    <property type="molecule type" value="Genomic_DNA"/>
</dbReference>
<evidence type="ECO:0000313" key="4">
    <source>
        <dbReference type="Proteomes" id="UP000320762"/>
    </source>
</evidence>
<feature type="compositionally biased region" description="Basic and acidic residues" evidence="1">
    <location>
        <begin position="134"/>
        <end position="145"/>
    </location>
</feature>
<comment type="caution">
    <text evidence="3">The sequence shown here is derived from an EMBL/GenBank/DDBJ whole genome shotgun (WGS) entry which is preliminary data.</text>
</comment>
<sequence>MILAKIHGDPWRALMTWRRTILYMTKTAAPPRNIASCGSPRDCSTSAPKRTHYSRDPMLNFAEVRAAPPQPWQRFEPPERASAGVRQCSCGIARPFTPDNVVLAAARDGAEEPEDVNAAGTSQASKMRKGSMNRHRDGLLSRRPGESMWTLASATSRRVARTRVQGATSAEDRGRIVTGSGGGARGR</sequence>
<evidence type="ECO:0000313" key="3">
    <source>
        <dbReference type="EMBL" id="TRM59153.1"/>
    </source>
</evidence>
<evidence type="ECO:0000256" key="1">
    <source>
        <dbReference type="SAM" id="MobiDB-lite"/>
    </source>
</evidence>
<dbReference type="AlphaFoldDB" id="A0A550C2Y5"/>
<gene>
    <name evidence="2" type="ORF">BD626DRAFT_509277</name>
    <name evidence="3" type="ORF">BD626DRAFT_509289</name>
</gene>
<name>A0A550C2Y5_9AGAR</name>
<evidence type="ECO:0000313" key="2">
    <source>
        <dbReference type="EMBL" id="TRM59149.1"/>
    </source>
</evidence>
<keyword evidence="4" id="KW-1185">Reference proteome</keyword>
<dbReference type="EMBL" id="VDMD01000030">
    <property type="protein sequence ID" value="TRM59149.1"/>
    <property type="molecule type" value="Genomic_DNA"/>
</dbReference>
<dbReference type="Proteomes" id="UP000320762">
    <property type="component" value="Unassembled WGS sequence"/>
</dbReference>
<accession>A0A550C2Y5</accession>